<feature type="transmembrane region" description="Helical" evidence="2">
    <location>
        <begin position="65"/>
        <end position="82"/>
    </location>
</feature>
<accession>A0A3E0VGS8</accession>
<evidence type="ECO:0008006" key="5">
    <source>
        <dbReference type="Google" id="ProtNLM"/>
    </source>
</evidence>
<proteinExistence type="predicted"/>
<dbReference type="Proteomes" id="UP000256486">
    <property type="component" value="Unassembled WGS sequence"/>
</dbReference>
<dbReference type="InterPro" id="IPR021401">
    <property type="entry name" value="DUF3040"/>
</dbReference>
<name>A0A3E0VGS8_9MICO</name>
<keyword evidence="2" id="KW-1133">Transmembrane helix</keyword>
<dbReference type="EMBL" id="NBWZ01000001">
    <property type="protein sequence ID" value="RFA09144.1"/>
    <property type="molecule type" value="Genomic_DNA"/>
</dbReference>
<keyword evidence="2" id="KW-0472">Membrane</keyword>
<evidence type="ECO:0000313" key="4">
    <source>
        <dbReference type="Proteomes" id="UP000256486"/>
    </source>
</evidence>
<sequence length="137" mass="14377">MPLSEQEQKLLDEMERSLYHNDADFVSAVGAGRGRLSYSSLVLGVLLAIVGLAVVIVGVVIHIPLVGILGFAVMFTGVLVALRPTKSLGRLRGGGSASGANGPGASGATGSRRGTANRAGFMDRLNDRWDDRNDKNE</sequence>
<comment type="caution">
    <text evidence="3">The sequence shown here is derived from an EMBL/GenBank/DDBJ whole genome shotgun (WGS) entry which is preliminary data.</text>
</comment>
<feature type="transmembrane region" description="Helical" evidence="2">
    <location>
        <begin position="41"/>
        <end position="59"/>
    </location>
</feature>
<dbReference type="AlphaFoldDB" id="A0A3E0VGS8"/>
<feature type="compositionally biased region" description="Gly residues" evidence="1">
    <location>
        <begin position="91"/>
        <end position="107"/>
    </location>
</feature>
<dbReference type="OrthoDB" id="5244024at2"/>
<evidence type="ECO:0000256" key="2">
    <source>
        <dbReference type="SAM" id="Phobius"/>
    </source>
</evidence>
<feature type="region of interest" description="Disordered" evidence="1">
    <location>
        <begin position="89"/>
        <end position="137"/>
    </location>
</feature>
<keyword evidence="4" id="KW-1185">Reference proteome</keyword>
<evidence type="ECO:0000256" key="1">
    <source>
        <dbReference type="SAM" id="MobiDB-lite"/>
    </source>
</evidence>
<gene>
    <name evidence="3" type="ORF">B7R54_07820</name>
</gene>
<evidence type="ECO:0000313" key="3">
    <source>
        <dbReference type="EMBL" id="RFA09144.1"/>
    </source>
</evidence>
<reference evidence="3 4" key="1">
    <citation type="submission" date="2017-04" db="EMBL/GenBank/DDBJ databases">
        <title>Comparative genome analysis of Subtercola boreus.</title>
        <authorList>
            <person name="Cho Y.-J."/>
            <person name="Cho A."/>
            <person name="Kim O.-S."/>
            <person name="Lee J.-I."/>
        </authorList>
    </citation>
    <scope>NUCLEOTIDE SEQUENCE [LARGE SCALE GENOMIC DNA]</scope>
    <source>
        <strain evidence="3 4">K300</strain>
    </source>
</reference>
<feature type="compositionally biased region" description="Basic and acidic residues" evidence="1">
    <location>
        <begin position="124"/>
        <end position="137"/>
    </location>
</feature>
<dbReference type="RefSeq" id="WP_116414539.1">
    <property type="nucleotide sequence ID" value="NZ_NBWZ01000001.1"/>
</dbReference>
<dbReference type="Pfam" id="PF11239">
    <property type="entry name" value="DUF3040"/>
    <property type="match status" value="1"/>
</dbReference>
<keyword evidence="2" id="KW-0812">Transmembrane</keyword>
<protein>
    <recommendedName>
        <fullName evidence="5">DUF3040 domain-containing protein</fullName>
    </recommendedName>
</protein>
<organism evidence="3 4">
    <name type="scientific">Subtercola boreus</name>
    <dbReference type="NCBI Taxonomy" id="120213"/>
    <lineage>
        <taxon>Bacteria</taxon>
        <taxon>Bacillati</taxon>
        <taxon>Actinomycetota</taxon>
        <taxon>Actinomycetes</taxon>
        <taxon>Micrococcales</taxon>
        <taxon>Microbacteriaceae</taxon>
        <taxon>Subtercola</taxon>
    </lineage>
</organism>